<dbReference type="Gene3D" id="3.20.80.10">
    <property type="entry name" value="Regulatory factor, effector binding domain"/>
    <property type="match status" value="1"/>
</dbReference>
<evidence type="ECO:0000313" key="2">
    <source>
        <dbReference type="EMBL" id="SMP25576.1"/>
    </source>
</evidence>
<dbReference type="Pfam" id="PF06445">
    <property type="entry name" value="GyrI-like"/>
    <property type="match status" value="1"/>
</dbReference>
<organism evidence="2 3">
    <name type="scientific">Algoriphagus winogradskyi</name>
    <dbReference type="NCBI Taxonomy" id="237017"/>
    <lineage>
        <taxon>Bacteria</taxon>
        <taxon>Pseudomonadati</taxon>
        <taxon>Bacteroidota</taxon>
        <taxon>Cytophagia</taxon>
        <taxon>Cytophagales</taxon>
        <taxon>Cyclobacteriaceae</taxon>
        <taxon>Algoriphagus</taxon>
    </lineage>
</organism>
<accession>A0ABY1P5P1</accession>
<dbReference type="InterPro" id="IPR029442">
    <property type="entry name" value="GyrI-like"/>
</dbReference>
<dbReference type="EMBL" id="FXUA01000004">
    <property type="protein sequence ID" value="SMP25576.1"/>
    <property type="molecule type" value="Genomic_DNA"/>
</dbReference>
<dbReference type="RefSeq" id="WP_283413300.1">
    <property type="nucleotide sequence ID" value="NZ_FXUA01000004.1"/>
</dbReference>
<dbReference type="Proteomes" id="UP001157915">
    <property type="component" value="Unassembled WGS sequence"/>
</dbReference>
<dbReference type="InterPro" id="IPR010499">
    <property type="entry name" value="AraC_E-bd"/>
</dbReference>
<dbReference type="SMART" id="SM00871">
    <property type="entry name" value="AraC_E_bind"/>
    <property type="match status" value="1"/>
</dbReference>
<dbReference type="SUPFAM" id="SSF55136">
    <property type="entry name" value="Probable bacterial effector-binding domain"/>
    <property type="match status" value="1"/>
</dbReference>
<protein>
    <submittedName>
        <fullName evidence="2">AraC family transcriptional regulator</fullName>
    </submittedName>
</protein>
<gene>
    <name evidence="2" type="ORF">SAMN06265367_104188</name>
</gene>
<keyword evidence="3" id="KW-1185">Reference proteome</keyword>
<evidence type="ECO:0000259" key="1">
    <source>
        <dbReference type="SMART" id="SM00871"/>
    </source>
</evidence>
<reference evidence="2 3" key="1">
    <citation type="submission" date="2017-05" db="EMBL/GenBank/DDBJ databases">
        <authorList>
            <person name="Varghese N."/>
            <person name="Submissions S."/>
        </authorList>
    </citation>
    <scope>NUCLEOTIDE SEQUENCE [LARGE SCALE GENOMIC DNA]</scope>
    <source>
        <strain evidence="2 3">DSM 15360</strain>
    </source>
</reference>
<evidence type="ECO:0000313" key="3">
    <source>
        <dbReference type="Proteomes" id="UP001157915"/>
    </source>
</evidence>
<sequence>MSIKPAIQILDEKKLLGMRVQMNFIGNRTQELWQKFMPRKNEIENKVSEELYSVEVYPSLSYFDQFNPATNFEKWAAVPVSTIDNSPTGLESLIIPAGLYAVFSFKGRDSEAPAMYQHILGNWLPNSKYQLDNRPHFAVMGEKYKNNDPDSEEEFWIPIKPKV</sequence>
<comment type="caution">
    <text evidence="2">The sequence shown here is derived from an EMBL/GenBank/DDBJ whole genome shotgun (WGS) entry which is preliminary data.</text>
</comment>
<name>A0ABY1P5P1_9BACT</name>
<proteinExistence type="predicted"/>
<feature type="domain" description="AraC effector-binding" evidence="1">
    <location>
        <begin position="3"/>
        <end position="160"/>
    </location>
</feature>
<dbReference type="InterPro" id="IPR011256">
    <property type="entry name" value="Reg_factor_effector_dom_sf"/>
</dbReference>